<reference evidence="1 2" key="1">
    <citation type="journal article" date="2012" name="PLoS Pathog.">
        <title>Diverse lifestyles and strategies of plant pathogenesis encoded in the genomes of eighteen Dothideomycetes fungi.</title>
        <authorList>
            <person name="Ohm R.A."/>
            <person name="Feau N."/>
            <person name="Henrissat B."/>
            <person name="Schoch C.L."/>
            <person name="Horwitz B.A."/>
            <person name="Barry K.W."/>
            <person name="Condon B.J."/>
            <person name="Copeland A.C."/>
            <person name="Dhillon B."/>
            <person name="Glaser F."/>
            <person name="Hesse C.N."/>
            <person name="Kosti I."/>
            <person name="LaButti K."/>
            <person name="Lindquist E.A."/>
            <person name="Lucas S."/>
            <person name="Salamov A.A."/>
            <person name="Bradshaw R.E."/>
            <person name="Ciuffetti L."/>
            <person name="Hamelin R.C."/>
            <person name="Kema G.H.J."/>
            <person name="Lawrence C."/>
            <person name="Scott J.A."/>
            <person name="Spatafora J.W."/>
            <person name="Turgeon B.G."/>
            <person name="de Wit P.J.G.M."/>
            <person name="Zhong S."/>
            <person name="Goodwin S.B."/>
            <person name="Grigoriev I.V."/>
        </authorList>
    </citation>
    <scope>NUCLEOTIDE SEQUENCE [LARGE SCALE GENOMIC DNA]</scope>
    <source>
        <strain evidence="1 2">CIRAD86</strain>
    </source>
</reference>
<dbReference type="HOGENOM" id="CLU_752534_0_0_1"/>
<dbReference type="VEuPathDB" id="FungiDB:MYCFIDRAFT_79564"/>
<protein>
    <submittedName>
        <fullName evidence="1">Uncharacterized protein</fullName>
    </submittedName>
</protein>
<proteinExistence type="predicted"/>
<dbReference type="GeneID" id="19341603"/>
<keyword evidence="2" id="KW-1185">Reference proteome</keyword>
<evidence type="ECO:0000313" key="2">
    <source>
        <dbReference type="Proteomes" id="UP000016932"/>
    </source>
</evidence>
<accession>M2ZJR4</accession>
<organism evidence="1 2">
    <name type="scientific">Pseudocercospora fijiensis (strain CIRAD86)</name>
    <name type="common">Black leaf streak disease fungus</name>
    <name type="synonym">Mycosphaerella fijiensis</name>
    <dbReference type="NCBI Taxonomy" id="383855"/>
    <lineage>
        <taxon>Eukaryota</taxon>
        <taxon>Fungi</taxon>
        <taxon>Dikarya</taxon>
        <taxon>Ascomycota</taxon>
        <taxon>Pezizomycotina</taxon>
        <taxon>Dothideomycetes</taxon>
        <taxon>Dothideomycetidae</taxon>
        <taxon>Mycosphaerellales</taxon>
        <taxon>Mycosphaerellaceae</taxon>
        <taxon>Pseudocercospora</taxon>
    </lineage>
</organism>
<dbReference type="KEGG" id="pfj:MYCFIDRAFT_79564"/>
<sequence>MDTDTHLLAVWLKIILEQSELSCEVSAPALAAQITRFLQGRKYDLATVQEFTILLNGIFDTPISNWSHLIRVWQMLECLSHRTYDPRFIGPPLLYGDIFTFGSTHRQHKTQPVRASKARAQHLIHKSLEMKGRTKSMQWNSRRAALRQQNISFFTLPKEIRTMIYMNTILPNGTARVISVTEPFEPPKPNEAKIPTLAQTSQLIRAEIFELLPKFYRLNTFNITINKKADAERACAWLDTIPVSCRKALTRLVMTNPILRNGLGTPSVQALYKFRYTLHMDGEGKVIHYHRSFCSASRSTRYPSIHDDGRKFLAKTRGLETNVDFFKRCIMQAASGRFAHPRDGKNGVMCQNFEGCGDEMDTDWILGR</sequence>
<gene>
    <name evidence="1" type="ORF">MYCFIDRAFT_79564</name>
</gene>
<dbReference type="RefSeq" id="XP_007930080.1">
    <property type="nucleotide sequence ID" value="XM_007931889.1"/>
</dbReference>
<dbReference type="OrthoDB" id="10359105at2759"/>
<name>M2ZJR4_PSEFD</name>
<evidence type="ECO:0000313" key="1">
    <source>
        <dbReference type="EMBL" id="EME79339.1"/>
    </source>
</evidence>
<dbReference type="AlphaFoldDB" id="M2ZJR4"/>
<dbReference type="Proteomes" id="UP000016932">
    <property type="component" value="Unassembled WGS sequence"/>
</dbReference>
<dbReference type="EMBL" id="KB446562">
    <property type="protein sequence ID" value="EME79339.1"/>
    <property type="molecule type" value="Genomic_DNA"/>
</dbReference>